<dbReference type="EMBL" id="JAEFBJ010000011">
    <property type="protein sequence ID" value="KAG7556756.1"/>
    <property type="molecule type" value="Genomic_DNA"/>
</dbReference>
<dbReference type="CDD" id="cd04481">
    <property type="entry name" value="RPA1_DBD_B_like"/>
    <property type="match status" value="2"/>
</dbReference>
<feature type="region of interest" description="Disordered" evidence="4">
    <location>
        <begin position="958"/>
        <end position="992"/>
    </location>
</feature>
<sequence>MIGELLTLEANNKPTSKIEFEMRNETDERIGVTLWGSFAETVYRGSQNAGGRPVVCLLRFVKIISFKGVKTLSNSFDASQVFVNPAIPEVAVFVQSLPTDGALCIFRERVPKFEIVVANQDDTSLDHPRKTILDLLNSVEKVTHIHHGVNGVNNKGKKPRFWCDTCKSVVTNVMARFMLYANVMDNTGEAKLLLFDSVCSEIIGESAPSVLNGSVDEINDPDNIPDAIRNLFGRTFLFLVCVEEENIWDGKEIYKVSKVLQKDGLLLEEQLLEDSQELVNPASIVSGDQVPLMLEMSQETSDSVTPSSKRVYVDIPGSSDHSSSSKKLCIEPIDFGDQDSIPKDQEGNVKDKAPNVAVVIKDDAIKYDHQINNVVSNGGGGTLEVKKEGKSVKGGVKVKGNFCDATIPRDNYMWNFQPGLKEGLWYYMSDFQPVVPSEYQTRFATMPLQIRCIRQTTIWPVRSKGYSNFFDFVTPDAVRNPHPDDGTYVTDAMGVISAVSTIGRFPFVCRHGETDYEARYVCFKIANNVGETIKCVAIGKWCEFFVNAWSRRISSVEYNYDKVVAVLRFWRISSYCGNNVLMSESFCSRLYIDPVFYELDIPSYLRSFEDTSSDEEDVMMEMPDYPLIDLNSSPKPAKRSRVIQTPTSQSQITQTYGSKSNYPLLDLNSSPKTAKRVQVGQTSPSQCQITQATCSKTNYPLLDLNSSPKPDKRVQVGQTPTSQSQITQTTGCKPKHPLLDLNSSPKPAKRSRVFQTPTLQSQITQANVLNTNSSVPLKSAFSRVFRDITNLPCRNDDTRKTPTSQQQSFCAKQTHQTLGTALPTSGLGKPSGCTPVPEENNCHIRNLQDAFANASFSPTDKGKGKEPVLPTFTDCSTDDESIEDINYIGMNDSESDGTQNYSVSSTEDELEEGYSAPIQEPSVEQIFNSPEEVIDLSCSADESTVEFTTPTISVSRKSVERKAVTQTINQPKKRGRPRKNVPTKRAAAKAKKTGYLDHGDPTYKCKYCGALMWFDERINKRNIRTDPIFTLCCGQGTVKLPFLKESPELIKKLLKGKDAISRNFRENLRIYNMLFAMTSLGGKVDKSMPKGKGPAMFRLQGGNYHQIGGLKPAAGDYAKYSQLYIVDTETEVDERATVIGSARERFQSNDDSPFHMRIVADRPGVDGRQYNMPTAGEVAALIPGDFIPDMPVRDIILEKSSNGRLKRISQIHISYLALQYPIIFCYGEDGYRPGIEKCYKSSTNKKKKCISMRQWFAFRIQERENECHTLLETKRLFQQFLCDAYTTIESNRLSYIKFNQSKLRCDSYNSIKEAANSGTKDLAEEGNQILIPASFTGGPRYMVQSYYDAMAICKRYGFPDLFITFTCNPKWPEITRYCEARGLTADDRPDIVARIFKIKLDSLMKDLTKRKMLGKTVASMYTVEFQKRGLPHAHILLFMDANSKLPTADDIDKIISAEIPDKEKEPELYEVIKNSMIHGPCGSANPNSPCMVDGQCSKLYPKKHQEITKVGSDGYPVYRRRVTEDYIEKGDVKCDNRYVVPYNKKLSLRYNAHINVEWCNQNGSIKYLFKYINKGPDRVTVIVEPLNQASTGETATDTTATGATATGDTANPAQDPNSNEKKKNEIKDWFDCRYVSASEAVWRIFKFPIQHRSTPVLKLSFHVEGKQPVYFDPKGNIEDVIERISNEDSQFMAWLTLNRKNAVGKNGKRARDCLYAEIPAYFTWDGKNKLFKKRSRGWSLGRINYVPRKMEDEYYLRVLLNIVRGPQSYDDIKTYHYRKWRY</sequence>
<evidence type="ECO:0000256" key="1">
    <source>
        <dbReference type="ARBA" id="ARBA00022723"/>
    </source>
</evidence>
<evidence type="ECO:0000256" key="2">
    <source>
        <dbReference type="ARBA" id="ARBA00022833"/>
    </source>
</evidence>
<evidence type="ECO:0000259" key="6">
    <source>
        <dbReference type="Pfam" id="PF14214"/>
    </source>
</evidence>
<comment type="caution">
    <text evidence="7">The sequence shown here is derived from an EMBL/GenBank/DDBJ whole genome shotgun (WGS) entry which is preliminary data.</text>
</comment>
<evidence type="ECO:0000313" key="8">
    <source>
        <dbReference type="Proteomes" id="UP000694251"/>
    </source>
</evidence>
<dbReference type="GO" id="GO:0046872">
    <property type="term" value="F:metal ion binding"/>
    <property type="evidence" value="ECO:0007669"/>
    <property type="project" value="UniProtKB-KW"/>
</dbReference>
<organism evidence="7 8">
    <name type="scientific">Arabidopsis suecica</name>
    <name type="common">Swedish thale-cress</name>
    <name type="synonym">Cardaminopsis suecica</name>
    <dbReference type="NCBI Taxonomy" id="45249"/>
    <lineage>
        <taxon>Eukaryota</taxon>
        <taxon>Viridiplantae</taxon>
        <taxon>Streptophyta</taxon>
        <taxon>Embryophyta</taxon>
        <taxon>Tracheophyta</taxon>
        <taxon>Spermatophyta</taxon>
        <taxon>Magnoliopsida</taxon>
        <taxon>eudicotyledons</taxon>
        <taxon>Gunneridae</taxon>
        <taxon>Pentapetalae</taxon>
        <taxon>rosids</taxon>
        <taxon>malvids</taxon>
        <taxon>Brassicales</taxon>
        <taxon>Brassicaceae</taxon>
        <taxon>Camelineae</taxon>
        <taxon>Arabidopsis</taxon>
    </lineage>
</organism>
<evidence type="ECO:0000313" key="7">
    <source>
        <dbReference type="EMBL" id="KAG7556756.1"/>
    </source>
</evidence>
<feature type="region of interest" description="Disordered" evidence="4">
    <location>
        <begin position="856"/>
        <end position="876"/>
    </location>
</feature>
<feature type="compositionally biased region" description="Low complexity" evidence="4">
    <location>
        <begin position="718"/>
        <end position="730"/>
    </location>
</feature>
<dbReference type="InterPro" id="IPR013955">
    <property type="entry name" value="Rep_factor-A_C"/>
</dbReference>
<dbReference type="InterPro" id="IPR047192">
    <property type="entry name" value="Euk_RPA1_DBD_C"/>
</dbReference>
<dbReference type="PANTHER" id="PTHR45786">
    <property type="entry name" value="DNA BINDING PROTEIN-LIKE"/>
    <property type="match status" value="1"/>
</dbReference>
<dbReference type="Proteomes" id="UP000694251">
    <property type="component" value="Chromosome 11"/>
</dbReference>
<keyword evidence="3" id="KW-0238">DNA-binding</keyword>
<evidence type="ECO:0000256" key="4">
    <source>
        <dbReference type="SAM" id="MobiDB-lite"/>
    </source>
</evidence>
<dbReference type="GO" id="GO:0003677">
    <property type="term" value="F:DNA binding"/>
    <property type="evidence" value="ECO:0007669"/>
    <property type="project" value="UniProtKB-KW"/>
</dbReference>
<feature type="compositionally biased region" description="Basic residues" evidence="4">
    <location>
        <begin position="971"/>
        <end position="992"/>
    </location>
</feature>
<dbReference type="Pfam" id="PF14214">
    <property type="entry name" value="Helitron_like_N"/>
    <property type="match status" value="1"/>
</dbReference>
<dbReference type="InterPro" id="IPR025476">
    <property type="entry name" value="Helitron_helicase-like"/>
</dbReference>
<feature type="region of interest" description="Disordered" evidence="4">
    <location>
        <begin position="707"/>
        <end position="732"/>
    </location>
</feature>
<feature type="domain" description="Helitron helicase-like" evidence="6">
    <location>
        <begin position="1255"/>
        <end position="1437"/>
    </location>
</feature>
<keyword evidence="8" id="KW-1185">Reference proteome</keyword>
<gene>
    <name evidence="7" type="ORF">ISN44_As11g027520</name>
</gene>
<evidence type="ECO:0000259" key="5">
    <source>
        <dbReference type="Pfam" id="PF08646"/>
    </source>
</evidence>
<dbReference type="Pfam" id="PF08646">
    <property type="entry name" value="Rep_fac-A_C"/>
    <property type="match status" value="1"/>
</dbReference>
<feature type="region of interest" description="Disordered" evidence="4">
    <location>
        <begin position="630"/>
        <end position="649"/>
    </location>
</feature>
<accession>A0A8T1ZD70</accession>
<dbReference type="PANTHER" id="PTHR45786:SF66">
    <property type="entry name" value="HOOK MOTIF PROTEIN, PUTATIVE-RELATED"/>
    <property type="match status" value="1"/>
</dbReference>
<dbReference type="CDD" id="cd04476">
    <property type="entry name" value="RPA1_DBD_C"/>
    <property type="match status" value="1"/>
</dbReference>
<keyword evidence="1" id="KW-0479">Metal-binding</keyword>
<keyword evidence="2" id="KW-0862">Zinc</keyword>
<feature type="domain" description="Replication factor A C-terminal" evidence="5">
    <location>
        <begin position="157"/>
        <end position="251"/>
    </location>
</feature>
<evidence type="ECO:0000256" key="3">
    <source>
        <dbReference type="ARBA" id="ARBA00023125"/>
    </source>
</evidence>
<protein>
    <submittedName>
        <fullName evidence="7">Replication factor A C-terminal</fullName>
    </submittedName>
</protein>
<proteinExistence type="predicted"/>
<name>A0A8T1ZD70_ARASU</name>
<dbReference type="OrthoDB" id="1928976at2759"/>
<feature type="compositionally biased region" description="Low complexity" evidence="4">
    <location>
        <begin position="1594"/>
        <end position="1610"/>
    </location>
</feature>
<reference evidence="7 8" key="1">
    <citation type="submission" date="2020-12" db="EMBL/GenBank/DDBJ databases">
        <title>Concerted genomic and epigenomic changes stabilize Arabidopsis allopolyploids.</title>
        <authorList>
            <person name="Chen Z."/>
        </authorList>
    </citation>
    <scope>NUCLEOTIDE SEQUENCE [LARGE SCALE GENOMIC DNA]</scope>
    <source>
        <strain evidence="7">As9502</strain>
        <tissue evidence="7">Leaf</tissue>
    </source>
</reference>
<feature type="region of interest" description="Disordered" evidence="4">
    <location>
        <begin position="1591"/>
        <end position="1622"/>
    </location>
</feature>